<reference evidence="7" key="1">
    <citation type="submission" date="2022-01" db="EMBL/GenBank/DDBJ databases">
        <title>Collection of gut derived symbiotic bacterial strains cultured from healthy donors.</title>
        <authorList>
            <person name="Lin H."/>
            <person name="Kohout C."/>
            <person name="Waligurski E."/>
            <person name="Pamer E.G."/>
        </authorList>
    </citation>
    <scope>NUCLEOTIDE SEQUENCE</scope>
    <source>
        <strain evidence="7">DFI.1.149</strain>
    </source>
</reference>
<dbReference type="InterPro" id="IPR036249">
    <property type="entry name" value="Thioredoxin-like_sf"/>
</dbReference>
<comment type="caution">
    <text evidence="7">The sequence shown here is derived from an EMBL/GenBank/DDBJ whole genome shotgun (WGS) entry which is preliminary data.</text>
</comment>
<dbReference type="GO" id="GO:0017004">
    <property type="term" value="P:cytochrome complex assembly"/>
    <property type="evidence" value="ECO:0007669"/>
    <property type="project" value="UniProtKB-KW"/>
</dbReference>
<dbReference type="GO" id="GO:0016209">
    <property type="term" value="F:antioxidant activity"/>
    <property type="evidence" value="ECO:0007669"/>
    <property type="project" value="InterPro"/>
</dbReference>
<evidence type="ECO:0000256" key="3">
    <source>
        <dbReference type="ARBA" id="ARBA00023157"/>
    </source>
</evidence>
<name>A0AAW5CIV5_9BACT</name>
<evidence type="ECO:0000259" key="6">
    <source>
        <dbReference type="PROSITE" id="PS51352"/>
    </source>
</evidence>
<dbReference type="Proteomes" id="UP001199750">
    <property type="component" value="Unassembled WGS sequence"/>
</dbReference>
<dbReference type="CDD" id="cd02966">
    <property type="entry name" value="TlpA_like_family"/>
    <property type="match status" value="1"/>
</dbReference>
<evidence type="ECO:0000313" key="7">
    <source>
        <dbReference type="EMBL" id="MCG4962067.1"/>
    </source>
</evidence>
<dbReference type="InterPro" id="IPR000866">
    <property type="entry name" value="AhpC/TSA"/>
</dbReference>
<dbReference type="RefSeq" id="WP_195305851.1">
    <property type="nucleotide sequence ID" value="NZ_JADMZE010000018.1"/>
</dbReference>
<keyword evidence="5" id="KW-0732">Signal</keyword>
<dbReference type="PANTHER" id="PTHR42852">
    <property type="entry name" value="THIOL:DISULFIDE INTERCHANGE PROTEIN DSBE"/>
    <property type="match status" value="1"/>
</dbReference>
<evidence type="ECO:0000256" key="4">
    <source>
        <dbReference type="ARBA" id="ARBA00023284"/>
    </source>
</evidence>
<dbReference type="AlphaFoldDB" id="A0AAW5CIV5"/>
<accession>A0AAW5CIV5</accession>
<dbReference type="InterPro" id="IPR013766">
    <property type="entry name" value="Thioredoxin_domain"/>
</dbReference>
<keyword evidence="4" id="KW-0676">Redox-active center</keyword>
<protein>
    <submittedName>
        <fullName evidence="7">TlpA family protein disulfide reductase</fullName>
    </submittedName>
</protein>
<feature type="domain" description="Thioredoxin" evidence="6">
    <location>
        <begin position="242"/>
        <end position="377"/>
    </location>
</feature>
<feature type="chain" id="PRO_5043845813" evidence="5">
    <location>
        <begin position="20"/>
        <end position="377"/>
    </location>
</feature>
<comment type="subcellular location">
    <subcellularLocation>
        <location evidence="1">Cell envelope</location>
    </subcellularLocation>
</comment>
<evidence type="ECO:0000256" key="5">
    <source>
        <dbReference type="SAM" id="SignalP"/>
    </source>
</evidence>
<organism evidence="7 8">
    <name type="scientific">Odoribacter splanchnicus</name>
    <dbReference type="NCBI Taxonomy" id="28118"/>
    <lineage>
        <taxon>Bacteria</taxon>
        <taxon>Pseudomonadati</taxon>
        <taxon>Bacteroidota</taxon>
        <taxon>Bacteroidia</taxon>
        <taxon>Bacteroidales</taxon>
        <taxon>Odoribacteraceae</taxon>
        <taxon>Odoribacter</taxon>
    </lineage>
</organism>
<dbReference type="InterPro" id="IPR050553">
    <property type="entry name" value="Thioredoxin_ResA/DsbE_sf"/>
</dbReference>
<proteinExistence type="predicted"/>
<dbReference type="InterPro" id="IPR017937">
    <property type="entry name" value="Thioredoxin_CS"/>
</dbReference>
<dbReference type="PROSITE" id="PS51352">
    <property type="entry name" value="THIOREDOXIN_2"/>
    <property type="match status" value="1"/>
</dbReference>
<feature type="signal peptide" evidence="5">
    <location>
        <begin position="1"/>
        <end position="19"/>
    </location>
</feature>
<evidence type="ECO:0000313" key="8">
    <source>
        <dbReference type="Proteomes" id="UP001199750"/>
    </source>
</evidence>
<gene>
    <name evidence="7" type="ORF">L0P03_19815</name>
</gene>
<evidence type="ECO:0000256" key="1">
    <source>
        <dbReference type="ARBA" id="ARBA00004196"/>
    </source>
</evidence>
<dbReference type="PROSITE" id="PS00194">
    <property type="entry name" value="THIOREDOXIN_1"/>
    <property type="match status" value="1"/>
</dbReference>
<evidence type="ECO:0000256" key="2">
    <source>
        <dbReference type="ARBA" id="ARBA00022748"/>
    </source>
</evidence>
<dbReference type="SUPFAM" id="SSF52833">
    <property type="entry name" value="Thioredoxin-like"/>
    <property type="match status" value="1"/>
</dbReference>
<dbReference type="Pfam" id="PF00578">
    <property type="entry name" value="AhpC-TSA"/>
    <property type="match status" value="1"/>
</dbReference>
<dbReference type="PANTHER" id="PTHR42852:SF6">
    <property type="entry name" value="THIOL:DISULFIDE INTERCHANGE PROTEIN DSBE"/>
    <property type="match status" value="1"/>
</dbReference>
<keyword evidence="3" id="KW-1015">Disulfide bond</keyword>
<dbReference type="GO" id="GO:0030313">
    <property type="term" value="C:cell envelope"/>
    <property type="evidence" value="ECO:0007669"/>
    <property type="project" value="UniProtKB-SubCell"/>
</dbReference>
<keyword evidence="2" id="KW-0201">Cytochrome c-type biogenesis</keyword>
<sequence length="377" mass="42568">MKLILFTILFLTTVISLSAAPEKVKIHGIVKGLGNNEIVFLNSIQKEIAKVNAQNDKFEITVNLETGDGSYYFLYVPSVGPLGPSMSIPTLFLFADSPDIEISAVIKDKQVSKNYIKGSPMMAEYENIFRNLPVREELEKASVAYNKAFDRYNRVSQTQENLDVLKTAGDKLDSLQKSESQQLLTLIPQMRKSKALALIIYQYNNYRSAPELEELLKQFDPSIRNCYGLIQMQEKINLEKGCEIGQPSPDFELKDLNGQLTKLSSLRGKYTLIDFWASWCGPCRKEIPNLKKVYAEYKDKGLQLIGVSIDNSEAAWQKAVKEEQLDYLQLNDPKNITGKLYNFNGIPFIILISPEGIILEKGLRGTEVGEKVAKYLN</sequence>
<dbReference type="Gene3D" id="3.40.30.10">
    <property type="entry name" value="Glutaredoxin"/>
    <property type="match status" value="1"/>
</dbReference>
<dbReference type="GO" id="GO:0016491">
    <property type="term" value="F:oxidoreductase activity"/>
    <property type="evidence" value="ECO:0007669"/>
    <property type="project" value="InterPro"/>
</dbReference>
<dbReference type="EMBL" id="JAKNDN010000056">
    <property type="protein sequence ID" value="MCG4962067.1"/>
    <property type="molecule type" value="Genomic_DNA"/>
</dbReference>